<evidence type="ECO:0008006" key="4">
    <source>
        <dbReference type="Google" id="ProtNLM"/>
    </source>
</evidence>
<proteinExistence type="predicted"/>
<comment type="caution">
    <text evidence="2">The sequence shown here is derived from an EMBL/GenBank/DDBJ whole genome shotgun (WGS) entry which is preliminary data.</text>
</comment>
<organism evidence="2 3">
    <name type="scientific">Chlorella vulgaris</name>
    <name type="common">Green alga</name>
    <dbReference type="NCBI Taxonomy" id="3077"/>
    <lineage>
        <taxon>Eukaryota</taxon>
        <taxon>Viridiplantae</taxon>
        <taxon>Chlorophyta</taxon>
        <taxon>core chlorophytes</taxon>
        <taxon>Trebouxiophyceae</taxon>
        <taxon>Chlorellales</taxon>
        <taxon>Chlorellaceae</taxon>
        <taxon>Chlorella clade</taxon>
        <taxon>Chlorella</taxon>
    </lineage>
</organism>
<keyword evidence="3" id="KW-1185">Reference proteome</keyword>
<gene>
    <name evidence="2" type="ORF">D9Q98_006039</name>
</gene>
<feature type="region of interest" description="Disordered" evidence="1">
    <location>
        <begin position="63"/>
        <end position="172"/>
    </location>
</feature>
<feature type="compositionally biased region" description="Low complexity" evidence="1">
    <location>
        <begin position="158"/>
        <end position="172"/>
    </location>
</feature>
<accession>A0A9D4Z1H9</accession>
<dbReference type="AlphaFoldDB" id="A0A9D4Z1H9"/>
<dbReference type="GO" id="GO:0016020">
    <property type="term" value="C:membrane"/>
    <property type="evidence" value="ECO:0007669"/>
    <property type="project" value="UniProtKB-SubCell"/>
</dbReference>
<feature type="compositionally biased region" description="Gly residues" evidence="1">
    <location>
        <begin position="136"/>
        <end position="145"/>
    </location>
</feature>
<protein>
    <recommendedName>
        <fullName evidence="4">Cysteine-rich transmembrane CYSTM domain-containing protein</fullName>
    </recommendedName>
</protein>
<feature type="compositionally biased region" description="Pro residues" evidence="1">
    <location>
        <begin position="66"/>
        <end position="92"/>
    </location>
</feature>
<dbReference type="Proteomes" id="UP001055712">
    <property type="component" value="Unassembled WGS sequence"/>
</dbReference>
<sequence length="200" mass="20428">MAPPLRGASSRPQAPSARAIVTADRSMSVLLARQGSWRLLLSHPRASNSPAAQASLTKVTLVMSGYPPPDKGQSYPPPADYPPPSAAAPPGYPTAEGVPVSSSGVDTKHSPYGYPPASQYGGYGHGHGAPPPGYPGASGHGGGYGAPPPSYYGPPPGYGHQQQHGHPQQVYVQQGKPGPDACLTACLAALCCCCMADCIF</sequence>
<name>A0A9D4Z1H9_CHLVU</name>
<evidence type="ECO:0000313" key="3">
    <source>
        <dbReference type="Proteomes" id="UP001055712"/>
    </source>
</evidence>
<reference evidence="2" key="1">
    <citation type="journal article" date="2019" name="Plant J.">
        <title>Chlorella vulgaris genome assembly and annotation reveals the molecular basis for metabolic acclimation to high light conditions.</title>
        <authorList>
            <person name="Cecchin M."/>
            <person name="Marcolungo L."/>
            <person name="Rossato M."/>
            <person name="Girolomoni L."/>
            <person name="Cosentino E."/>
            <person name="Cuine S."/>
            <person name="Li-Beisson Y."/>
            <person name="Delledonne M."/>
            <person name="Ballottari M."/>
        </authorList>
    </citation>
    <scope>NUCLEOTIDE SEQUENCE</scope>
    <source>
        <strain evidence="2">211/11P</strain>
    </source>
</reference>
<dbReference type="EMBL" id="SIDB01000002">
    <property type="protein sequence ID" value="KAI3436622.1"/>
    <property type="molecule type" value="Genomic_DNA"/>
</dbReference>
<evidence type="ECO:0000313" key="2">
    <source>
        <dbReference type="EMBL" id="KAI3436622.1"/>
    </source>
</evidence>
<feature type="compositionally biased region" description="Pro residues" evidence="1">
    <location>
        <begin position="146"/>
        <end position="157"/>
    </location>
</feature>
<reference evidence="2" key="2">
    <citation type="submission" date="2020-11" db="EMBL/GenBank/DDBJ databases">
        <authorList>
            <person name="Cecchin M."/>
            <person name="Marcolungo L."/>
            <person name="Rossato M."/>
            <person name="Girolomoni L."/>
            <person name="Cosentino E."/>
            <person name="Cuine S."/>
            <person name="Li-Beisson Y."/>
            <person name="Delledonne M."/>
            <person name="Ballottari M."/>
        </authorList>
    </citation>
    <scope>NUCLEOTIDE SEQUENCE</scope>
    <source>
        <strain evidence="2">211/11P</strain>
        <tissue evidence="2">Whole cell</tissue>
    </source>
</reference>
<evidence type="ECO:0000256" key="1">
    <source>
        <dbReference type="SAM" id="MobiDB-lite"/>
    </source>
</evidence>